<dbReference type="SUPFAM" id="SSF52540">
    <property type="entry name" value="P-loop containing nucleoside triphosphate hydrolases"/>
    <property type="match status" value="2"/>
</dbReference>
<dbReference type="AlphaFoldDB" id="A0A3N0UBT7"/>
<organism evidence="4 5">
    <name type="scientific">Lonsdalea populi</name>
    <dbReference type="NCBI Taxonomy" id="1172565"/>
    <lineage>
        <taxon>Bacteria</taxon>
        <taxon>Pseudomonadati</taxon>
        <taxon>Pseudomonadota</taxon>
        <taxon>Gammaproteobacteria</taxon>
        <taxon>Enterobacterales</taxon>
        <taxon>Pectobacteriaceae</taxon>
        <taxon>Lonsdalea</taxon>
    </lineage>
</organism>
<protein>
    <submittedName>
        <fullName evidence="4">Exonuclease subunit SbcC</fullName>
    </submittedName>
</protein>
<feature type="region of interest" description="Disordered" evidence="2">
    <location>
        <begin position="328"/>
        <end position="352"/>
    </location>
</feature>
<evidence type="ECO:0000256" key="1">
    <source>
        <dbReference type="SAM" id="Coils"/>
    </source>
</evidence>
<dbReference type="PANTHER" id="PTHR32114:SF2">
    <property type="entry name" value="ABC TRANSPORTER ABCH.3"/>
    <property type="match status" value="1"/>
</dbReference>
<dbReference type="GO" id="GO:0016887">
    <property type="term" value="F:ATP hydrolysis activity"/>
    <property type="evidence" value="ECO:0007669"/>
    <property type="project" value="InterPro"/>
</dbReference>
<keyword evidence="1" id="KW-0175">Coiled coil</keyword>
<dbReference type="Gene3D" id="3.40.50.300">
    <property type="entry name" value="P-loop containing nucleotide triphosphate hydrolases"/>
    <property type="match status" value="2"/>
</dbReference>
<evidence type="ECO:0000313" key="5">
    <source>
        <dbReference type="Proteomes" id="UP000274511"/>
    </source>
</evidence>
<dbReference type="InterPro" id="IPR027417">
    <property type="entry name" value="P-loop_NTPase"/>
</dbReference>
<dbReference type="GO" id="GO:0004527">
    <property type="term" value="F:exonuclease activity"/>
    <property type="evidence" value="ECO:0007669"/>
    <property type="project" value="UniProtKB-KW"/>
</dbReference>
<dbReference type="RefSeq" id="WP_123235862.1">
    <property type="nucleotide sequence ID" value="NZ_RJUI01000008.1"/>
</dbReference>
<comment type="caution">
    <text evidence="4">The sequence shown here is derived from an EMBL/GenBank/DDBJ whole genome shotgun (WGS) entry which is preliminary data.</text>
</comment>
<feature type="domain" description="Rad50/SbcC-type AAA" evidence="3">
    <location>
        <begin position="5"/>
        <end position="228"/>
    </location>
</feature>
<evidence type="ECO:0000259" key="3">
    <source>
        <dbReference type="Pfam" id="PF13476"/>
    </source>
</evidence>
<feature type="coiled-coil region" evidence="1">
    <location>
        <begin position="626"/>
        <end position="777"/>
    </location>
</feature>
<feature type="coiled-coil region" evidence="1">
    <location>
        <begin position="185"/>
        <end position="240"/>
    </location>
</feature>
<name>A0A3N0UBT7_9GAMM</name>
<dbReference type="Proteomes" id="UP000274511">
    <property type="component" value="Unassembled WGS sequence"/>
</dbReference>
<proteinExistence type="predicted"/>
<dbReference type="Pfam" id="PF13558">
    <property type="entry name" value="SbcC_Walker_B"/>
    <property type="match status" value="1"/>
</dbReference>
<dbReference type="PANTHER" id="PTHR32114">
    <property type="entry name" value="ABC TRANSPORTER ABCH.3"/>
    <property type="match status" value="1"/>
</dbReference>
<accession>A0A3N0UBT7</accession>
<dbReference type="STRING" id="1172565.AU508_04555"/>
<evidence type="ECO:0000256" key="2">
    <source>
        <dbReference type="SAM" id="MobiDB-lite"/>
    </source>
</evidence>
<keyword evidence="4" id="KW-0269">Exonuclease</keyword>
<gene>
    <name evidence="4" type="ORF">EC392_10100</name>
</gene>
<dbReference type="InterPro" id="IPR038729">
    <property type="entry name" value="Rad50/SbcC_AAA"/>
</dbReference>
<dbReference type="EMBL" id="RJUJ01000008">
    <property type="protein sequence ID" value="ROH80107.1"/>
    <property type="molecule type" value="Genomic_DNA"/>
</dbReference>
<feature type="coiled-coil region" evidence="1">
    <location>
        <begin position="830"/>
        <end position="975"/>
    </location>
</feature>
<evidence type="ECO:0000313" key="4">
    <source>
        <dbReference type="EMBL" id="ROH80107.1"/>
    </source>
</evidence>
<reference evidence="4 5" key="1">
    <citation type="submission" date="2018-10" db="EMBL/GenBank/DDBJ databases">
        <title>New species genome.</title>
        <authorList>
            <person name="Li Y."/>
        </authorList>
    </citation>
    <scope>NUCLEOTIDE SEQUENCE [LARGE SCALE GENOMIC DNA]</scope>
    <source>
        <strain evidence="4 5">L6_4B</strain>
    </source>
</reference>
<keyword evidence="4" id="KW-0540">Nuclease</keyword>
<dbReference type="GO" id="GO:0006302">
    <property type="term" value="P:double-strand break repair"/>
    <property type="evidence" value="ECO:0007669"/>
    <property type="project" value="InterPro"/>
</dbReference>
<keyword evidence="4" id="KW-0378">Hydrolase</keyword>
<dbReference type="Pfam" id="PF13476">
    <property type="entry name" value="AAA_23"/>
    <property type="match status" value="1"/>
</dbReference>
<sequence length="1227" mass="141504">MKILSLRLKNLNSLQGEWKIDFTREPFVSNGLFAITGPTGAGKTTLLDAICLALYHQTPRLKVSPSQNELMTRHTAECLAEVEFEVKGTAYRAFWSQRRARNAPDGNLQAPKVELACCADGKIITDKVSDKLSTIAQITGLDFDRFTKSMMLSQGQFAAFLNAEASKRAELLEELTGTDIYGRISERVFEQHKAAQSALEQLQAQAGGIECLSSERRAELEQQLSELQLQEQDNTRHRDDIATHQRWFETLQEHQRALISSEEKQRSLQLDRVQAKPQLARLEASIPAEKLRPIYSERQRYAQEKTLLANLVAKLDLQMTQQQSTLAQLQTQKENAAARQQHHAEERQRQETIINEQVQPLDQRIATLREQRDQQQQSQDQQKQLQKDLIEKQSTLRQEREQVKARLAQIAEFRQQHSVYQYWGSHIPLWEAQFPQLQALQRELKTQQAKAAEQQVRADYCQQQRATLLEKQQAQRKTTEGTQRNDEQLQQRLHECETAQPTDGLRQQLSDLADQRHERQRFAARVTELQSLLSQHTLLESQLLDDGHRIQQLERELEQQRREHHLCVGHFDDLDKRHELELRIANLESERKQLQPGKECPLCGSTHHPAIERYQSLRPSETQLRLHALRQEVEALQAKAVQTSTQLHLLQQQRQQMQLRLDKISDEITTLRQECQSVSERLHIDFDFNQPEALVHWQAQCDEQEKALQSQLAEREQTRRQIQDSKDLLTSAQQSLQQTEQQLALNAQQWEALTQSREELRLAQEKTEQELARLHNALSHKLAELHLVAPSDAQQEDWLNLRRREWQRWQENEHEQHLCEPRLSALSTGTEHTQQRLKETETALAMLQQQLKATRQSLETAQQSRWNLLGNQSVKEALTHLRQQAQDDERDLRLAQEKWQSGQSQLSRMTGEKQSLEQQLQRTENTLNEVTKRFTEALQASPFNDENDFTGALLSEEAREQLTALKDRFSQRQQQADALHAQANEKLAQHQAVRPKSLPEDLVYADVLQMLVELGNILKNGAQQQGEIRQQLQSDQQLQDKQRTLLEEVARRRQQCEDWAQLNQLIGSQSGHKFRIFAQGLTLDHLVYLANRQLSRLHGRYMLQRKASDTLELQVVDTWQADATRDTRTLSGGESFLVSLALALALSDLVSNKTRIDSLFLDEGFGSLDGDTLDSALDVLDNLNATGKSIGVISHVEAMKERIQVQIRVKKRNGLGISQLDSQYAVK</sequence>